<proteinExistence type="predicted"/>
<organism evidence="2">
    <name type="scientific">Dunaliella tertiolecta</name>
    <name type="common">Green alga</name>
    <dbReference type="NCBI Taxonomy" id="3047"/>
    <lineage>
        <taxon>Eukaryota</taxon>
        <taxon>Viridiplantae</taxon>
        <taxon>Chlorophyta</taxon>
        <taxon>core chlorophytes</taxon>
        <taxon>Chlorophyceae</taxon>
        <taxon>CS clade</taxon>
        <taxon>Chlamydomonadales</taxon>
        <taxon>Dunaliellaceae</taxon>
        <taxon>Dunaliella</taxon>
    </lineage>
</organism>
<feature type="compositionally biased region" description="Low complexity" evidence="1">
    <location>
        <begin position="24"/>
        <end position="49"/>
    </location>
</feature>
<feature type="compositionally biased region" description="Low complexity" evidence="1">
    <location>
        <begin position="93"/>
        <end position="104"/>
    </location>
</feature>
<reference evidence="2" key="1">
    <citation type="submission" date="2021-01" db="EMBL/GenBank/DDBJ databases">
        <authorList>
            <person name="Corre E."/>
            <person name="Pelletier E."/>
            <person name="Niang G."/>
            <person name="Scheremetjew M."/>
            <person name="Finn R."/>
            <person name="Kale V."/>
            <person name="Holt S."/>
            <person name="Cochrane G."/>
            <person name="Meng A."/>
            <person name="Brown T."/>
            <person name="Cohen L."/>
        </authorList>
    </citation>
    <scope>NUCLEOTIDE SEQUENCE</scope>
    <source>
        <strain evidence="2">CCMP1320</strain>
    </source>
</reference>
<feature type="compositionally biased region" description="Low complexity" evidence="1">
    <location>
        <begin position="57"/>
        <end position="73"/>
    </location>
</feature>
<accession>A0A7S3QQB2</accession>
<dbReference type="AlphaFoldDB" id="A0A7S3QQB2"/>
<evidence type="ECO:0000256" key="1">
    <source>
        <dbReference type="SAM" id="MobiDB-lite"/>
    </source>
</evidence>
<dbReference type="EMBL" id="HBIP01009026">
    <property type="protein sequence ID" value="CAE0489892.1"/>
    <property type="molecule type" value="Transcribed_RNA"/>
</dbReference>
<feature type="region of interest" description="Disordered" evidence="1">
    <location>
        <begin position="1"/>
        <end position="104"/>
    </location>
</feature>
<name>A0A7S3QQB2_DUNTE</name>
<protein>
    <submittedName>
        <fullName evidence="2">Uncharacterized protein</fullName>
    </submittedName>
</protein>
<gene>
    <name evidence="2" type="ORF">DTER00134_LOCUS4963</name>
</gene>
<sequence>MQGEAGRAQTECSLDKSRRACSRGQQQQQQQQQQQVQGLEQQGRQGHGQQEQEEVARSIAASAPAQAVVPASRQPRRQCTLVRQSCYVDSDDSGTSSPSDNDEL</sequence>
<evidence type="ECO:0000313" key="2">
    <source>
        <dbReference type="EMBL" id="CAE0489892.1"/>
    </source>
</evidence>